<evidence type="ECO:0000256" key="2">
    <source>
        <dbReference type="ARBA" id="ARBA00022475"/>
    </source>
</evidence>
<dbReference type="Proteomes" id="UP000534870">
    <property type="component" value="Unassembled WGS sequence"/>
</dbReference>
<comment type="subcellular location">
    <subcellularLocation>
        <location evidence="1">Cell membrane</location>
        <topology evidence="1">Multi-pass membrane protein</topology>
    </subcellularLocation>
</comment>
<dbReference type="Pfam" id="PF03739">
    <property type="entry name" value="LptF_LptG"/>
    <property type="match status" value="1"/>
</dbReference>
<feature type="transmembrane region" description="Helical" evidence="6">
    <location>
        <begin position="111"/>
        <end position="129"/>
    </location>
</feature>
<feature type="transmembrane region" description="Helical" evidence="6">
    <location>
        <begin position="344"/>
        <end position="366"/>
    </location>
</feature>
<keyword evidence="4 6" id="KW-1133">Transmembrane helix</keyword>
<keyword evidence="10" id="KW-1185">Reference proteome</keyword>
<evidence type="ECO:0000313" key="8">
    <source>
        <dbReference type="EMBL" id="XAE44927.1"/>
    </source>
</evidence>
<evidence type="ECO:0000256" key="5">
    <source>
        <dbReference type="ARBA" id="ARBA00023136"/>
    </source>
</evidence>
<evidence type="ECO:0000313" key="7">
    <source>
        <dbReference type="EMBL" id="NVN10561.1"/>
    </source>
</evidence>
<dbReference type="GO" id="GO:0043190">
    <property type="term" value="C:ATP-binding cassette (ABC) transporter complex"/>
    <property type="evidence" value="ECO:0007669"/>
    <property type="project" value="TreeGrafter"/>
</dbReference>
<dbReference type="EMBL" id="JABXXP010000050">
    <property type="protein sequence ID" value="NVN10561.1"/>
    <property type="molecule type" value="Genomic_DNA"/>
</dbReference>
<keyword evidence="5 6" id="KW-0472">Membrane</keyword>
<sequence length="371" mass="39537">MRHATVPTSSRRSRVLLFYLSRELVLRVATTGAILVALMEILALLEQLTPILERHLGLGGVLYFTLLRAPMLLGTICPLAVLIGALLLLVQMTTNSEIAILRAAGLSTPGLVALCLPAVLGLGLADMVLDDQVTPRTELVLAQWWNETDPHPEAGHGFWFRSGATLVDVGYAAEGGRLLCKVDLYRRDAAGRLTQASHLDSARYAHGHWIGGLGRGLHVASVSVRPAALPSGPIRDLDGPDPLTPAQVMRLAADTPPLSAAAAISMLQGRAPSSQPPGYLRTALLDRALTPLTFVVMLLLALPVVYIPPRTGTRSWLPVWCLGAGLLFVVFQGLLRALGNAGTLPALLATLPGVVIFTCAVGVVMLRIEER</sequence>
<gene>
    <name evidence="8" type="ORF">AAC691_01450</name>
    <name evidence="7" type="ORF">HUK84_05265</name>
</gene>
<dbReference type="GO" id="GO:0015920">
    <property type="term" value="P:lipopolysaccharide transport"/>
    <property type="evidence" value="ECO:0007669"/>
    <property type="project" value="TreeGrafter"/>
</dbReference>
<proteinExistence type="predicted"/>
<evidence type="ECO:0000256" key="3">
    <source>
        <dbReference type="ARBA" id="ARBA00022692"/>
    </source>
</evidence>
<reference evidence="7 9" key="1">
    <citation type="submission" date="2020-06" db="EMBL/GenBank/DDBJ databases">
        <title>Description of novel acetic acid bacteria.</title>
        <authorList>
            <person name="Sombolestani A."/>
        </authorList>
    </citation>
    <scope>NUCLEOTIDE SEQUENCE [LARGE SCALE GENOMIC DNA]</scope>
    <source>
        <strain evidence="7 9">LMG 31431</strain>
    </source>
</reference>
<evidence type="ECO:0000256" key="1">
    <source>
        <dbReference type="ARBA" id="ARBA00004651"/>
    </source>
</evidence>
<evidence type="ECO:0000256" key="6">
    <source>
        <dbReference type="SAM" id="Phobius"/>
    </source>
</evidence>
<evidence type="ECO:0000256" key="4">
    <source>
        <dbReference type="ARBA" id="ARBA00022989"/>
    </source>
</evidence>
<dbReference type="InterPro" id="IPR005495">
    <property type="entry name" value="LptG/LptF_permease"/>
</dbReference>
<protein>
    <submittedName>
        <fullName evidence="7">LptF/LptG family permease</fullName>
    </submittedName>
</protein>
<evidence type="ECO:0000313" key="9">
    <source>
        <dbReference type="Proteomes" id="UP000534870"/>
    </source>
</evidence>
<feature type="transmembrane region" description="Helical" evidence="6">
    <location>
        <begin position="65"/>
        <end position="90"/>
    </location>
</feature>
<dbReference type="PANTHER" id="PTHR33529:SF2">
    <property type="entry name" value="LIPOPOLYSACCHARIDE EXPORT SYSTEM PERMEASE PROTEIN LPTG"/>
    <property type="match status" value="1"/>
</dbReference>
<keyword evidence="3 6" id="KW-0812">Transmembrane</keyword>
<dbReference type="EMBL" id="CP152276">
    <property type="protein sequence ID" value="XAE44927.1"/>
    <property type="molecule type" value="Genomic_DNA"/>
</dbReference>
<dbReference type="AlphaFoldDB" id="A0A7Y7IVK3"/>
<dbReference type="Proteomes" id="UP001449795">
    <property type="component" value="Chromosome"/>
</dbReference>
<evidence type="ECO:0000313" key="10">
    <source>
        <dbReference type="Proteomes" id="UP001449795"/>
    </source>
</evidence>
<reference evidence="8 10" key="2">
    <citation type="submission" date="2024-04" db="EMBL/GenBank/DDBJ databases">
        <title>Complete genome sequence of Nguyenibacter vanlangesis HBCM-1154, a strain capable of nitrogen fixation, IAA production, and phosphorus solubilization isolated from sugarcane soil.</title>
        <authorList>
            <person name="MY HANH P."/>
        </authorList>
    </citation>
    <scope>NUCLEOTIDE SEQUENCE [LARGE SCALE GENOMIC DNA]</scope>
    <source>
        <strain evidence="8 10">HBCM 1154</strain>
    </source>
</reference>
<feature type="transmembrane region" description="Helical" evidence="6">
    <location>
        <begin position="319"/>
        <end position="338"/>
    </location>
</feature>
<dbReference type="PANTHER" id="PTHR33529">
    <property type="entry name" value="SLR0882 PROTEIN-RELATED"/>
    <property type="match status" value="1"/>
</dbReference>
<dbReference type="RefSeq" id="WP_176639332.1">
    <property type="nucleotide sequence ID" value="NZ_CP152276.1"/>
</dbReference>
<feature type="transmembrane region" description="Helical" evidence="6">
    <location>
        <begin position="24"/>
        <end position="45"/>
    </location>
</feature>
<organism evidence="7 9">
    <name type="scientific">Nguyenibacter vanlangensis</name>
    <dbReference type="NCBI Taxonomy" id="1216886"/>
    <lineage>
        <taxon>Bacteria</taxon>
        <taxon>Pseudomonadati</taxon>
        <taxon>Pseudomonadota</taxon>
        <taxon>Alphaproteobacteria</taxon>
        <taxon>Acetobacterales</taxon>
        <taxon>Acetobacteraceae</taxon>
        <taxon>Nguyenibacter</taxon>
    </lineage>
</organism>
<feature type="transmembrane region" description="Helical" evidence="6">
    <location>
        <begin position="288"/>
        <end position="307"/>
    </location>
</feature>
<keyword evidence="2" id="KW-1003">Cell membrane</keyword>
<accession>A0A7Y7IVK3</accession>
<name>A0A7Y7IVK3_9PROT</name>